<keyword evidence="1" id="KW-0812">Transmembrane</keyword>
<evidence type="ECO:0000256" key="1">
    <source>
        <dbReference type="SAM" id="Phobius"/>
    </source>
</evidence>
<dbReference type="OrthoDB" id="5192439at2"/>
<comment type="caution">
    <text evidence="3">The sequence shown here is derived from an EMBL/GenBank/DDBJ whole genome shotgun (WGS) entry which is preliminary data.</text>
</comment>
<keyword evidence="4" id="KW-1185">Reference proteome</keyword>
<evidence type="ECO:0000259" key="2">
    <source>
        <dbReference type="Pfam" id="PF00892"/>
    </source>
</evidence>
<sequence length="297" mass="31510">MNARLHGILLSTAGVVLLSPDILVVRWVPLDHATLLFWRGVLLFFGFGLLALYRYRGRLGARLREAGPAGLGCALSFALTTYCFTQSMKLTSPTATMMIISTAPVFAALIGRFWLGESASRKTLVTIVITLAGIGIIVADKDGHNSLAGNLYALGAALFMALNFNIARRAAPRDLSPMLILGGLFASVLALLQGGQPALPGTTELAVMALTAALLMPLGYTLLQLAPRYIQATEVSLFLLLEAVLGPLWVWLVLGEVPGERTLLGSLVVCAALLFHCLGRLPKNRTGLPPAASPPLA</sequence>
<dbReference type="GO" id="GO:0016020">
    <property type="term" value="C:membrane"/>
    <property type="evidence" value="ECO:0007669"/>
    <property type="project" value="InterPro"/>
</dbReference>
<accession>A0A2P7QHK7</accession>
<feature type="domain" description="EamA" evidence="2">
    <location>
        <begin position="148"/>
        <end position="275"/>
    </location>
</feature>
<feature type="transmembrane region" description="Helical" evidence="1">
    <location>
        <begin position="179"/>
        <end position="199"/>
    </location>
</feature>
<proteinExistence type="predicted"/>
<feature type="transmembrane region" description="Helical" evidence="1">
    <location>
        <begin position="235"/>
        <end position="255"/>
    </location>
</feature>
<dbReference type="PANTHER" id="PTHR22911">
    <property type="entry name" value="ACYL-MALONYL CONDENSING ENZYME-RELATED"/>
    <property type="match status" value="1"/>
</dbReference>
<feature type="transmembrane region" description="Helical" evidence="1">
    <location>
        <begin position="36"/>
        <end position="55"/>
    </location>
</feature>
<evidence type="ECO:0000313" key="3">
    <source>
        <dbReference type="EMBL" id="PSJ37451.1"/>
    </source>
</evidence>
<feature type="transmembrane region" description="Helical" evidence="1">
    <location>
        <begin position="94"/>
        <end position="115"/>
    </location>
</feature>
<keyword evidence="1" id="KW-0472">Membrane</keyword>
<dbReference type="RefSeq" id="WP_106454611.1">
    <property type="nucleotide sequence ID" value="NZ_PXYH01000028.1"/>
</dbReference>
<feature type="transmembrane region" description="Helical" evidence="1">
    <location>
        <begin position="261"/>
        <end position="279"/>
    </location>
</feature>
<gene>
    <name evidence="3" type="ORF">C7I36_15605</name>
</gene>
<dbReference type="InterPro" id="IPR037185">
    <property type="entry name" value="EmrE-like"/>
</dbReference>
<dbReference type="InterPro" id="IPR000620">
    <property type="entry name" value="EamA_dom"/>
</dbReference>
<feature type="transmembrane region" description="Helical" evidence="1">
    <location>
        <begin position="122"/>
        <end position="139"/>
    </location>
</feature>
<dbReference type="Gene3D" id="1.10.3730.20">
    <property type="match status" value="1"/>
</dbReference>
<evidence type="ECO:0000313" key="4">
    <source>
        <dbReference type="Proteomes" id="UP000242181"/>
    </source>
</evidence>
<feature type="transmembrane region" description="Helical" evidence="1">
    <location>
        <begin position="151"/>
        <end position="167"/>
    </location>
</feature>
<feature type="transmembrane region" description="Helical" evidence="1">
    <location>
        <begin position="205"/>
        <end position="223"/>
    </location>
</feature>
<feature type="domain" description="EamA" evidence="2">
    <location>
        <begin position="21"/>
        <end position="138"/>
    </location>
</feature>
<organism evidence="3 4">
    <name type="scientific">Zobellella taiwanensis</name>
    <dbReference type="NCBI Taxonomy" id="347535"/>
    <lineage>
        <taxon>Bacteria</taxon>
        <taxon>Pseudomonadati</taxon>
        <taxon>Pseudomonadota</taxon>
        <taxon>Gammaproteobacteria</taxon>
        <taxon>Aeromonadales</taxon>
        <taxon>Aeromonadaceae</taxon>
        <taxon>Zobellella</taxon>
    </lineage>
</organism>
<keyword evidence="1" id="KW-1133">Transmembrane helix</keyword>
<dbReference type="EMBL" id="PXYH01000028">
    <property type="protein sequence ID" value="PSJ37451.1"/>
    <property type="molecule type" value="Genomic_DNA"/>
</dbReference>
<protein>
    <submittedName>
        <fullName evidence="3">EamA family transporter</fullName>
    </submittedName>
</protein>
<feature type="transmembrane region" description="Helical" evidence="1">
    <location>
        <begin position="67"/>
        <end position="88"/>
    </location>
</feature>
<dbReference type="Proteomes" id="UP000242181">
    <property type="component" value="Unassembled WGS sequence"/>
</dbReference>
<dbReference type="AlphaFoldDB" id="A0A2P7QHK7"/>
<reference evidence="3 4" key="1">
    <citation type="submission" date="2018-03" db="EMBL/GenBank/DDBJ databases">
        <title>The draft genome of Zobellella taiwanensis JCM 13381.</title>
        <authorList>
            <person name="Liu L."/>
            <person name="Li L."/>
            <person name="Wang T."/>
            <person name="Zhang X."/>
            <person name="Liang L."/>
        </authorList>
    </citation>
    <scope>NUCLEOTIDE SEQUENCE [LARGE SCALE GENOMIC DNA]</scope>
    <source>
        <strain evidence="3 4">JCM 13381</strain>
    </source>
</reference>
<name>A0A2P7QHK7_9GAMM</name>
<dbReference type="Pfam" id="PF00892">
    <property type="entry name" value="EamA"/>
    <property type="match status" value="2"/>
</dbReference>
<dbReference type="SUPFAM" id="SSF103481">
    <property type="entry name" value="Multidrug resistance efflux transporter EmrE"/>
    <property type="match status" value="2"/>
</dbReference>